<evidence type="ECO:0000313" key="16">
    <source>
        <dbReference type="Proteomes" id="UP000639772"/>
    </source>
</evidence>
<reference evidence="15 16" key="1">
    <citation type="journal article" date="2020" name="Nat. Food">
        <title>A phased Vanilla planifolia genome enables genetic improvement of flavour and production.</title>
        <authorList>
            <person name="Hasing T."/>
            <person name="Tang H."/>
            <person name="Brym M."/>
            <person name="Khazi F."/>
            <person name="Huang T."/>
            <person name="Chambers A.H."/>
        </authorList>
    </citation>
    <scope>NUCLEOTIDE SEQUENCE [LARGE SCALE GENOMIC DNA]</scope>
    <source>
        <tissue evidence="15">Leaf</tissue>
    </source>
</reference>
<evidence type="ECO:0000256" key="12">
    <source>
        <dbReference type="RuleBase" id="RU000589"/>
    </source>
</evidence>
<dbReference type="InterPro" id="IPR006501">
    <property type="entry name" value="Pectinesterase_inhib_dom"/>
</dbReference>
<dbReference type="InterPro" id="IPR000070">
    <property type="entry name" value="Pectinesterase_cat"/>
</dbReference>
<evidence type="ECO:0000256" key="7">
    <source>
        <dbReference type="ARBA" id="ARBA00023157"/>
    </source>
</evidence>
<dbReference type="SMART" id="SM00856">
    <property type="entry name" value="PMEI"/>
    <property type="match status" value="1"/>
</dbReference>
<dbReference type="GO" id="GO:0045490">
    <property type="term" value="P:pectin catabolic process"/>
    <property type="evidence" value="ECO:0007669"/>
    <property type="project" value="UniProtKB-UniRule"/>
</dbReference>
<dbReference type="Pfam" id="PF04043">
    <property type="entry name" value="PMEI"/>
    <property type="match status" value="1"/>
</dbReference>
<keyword evidence="13" id="KW-0812">Transmembrane</keyword>
<organism evidence="15 16">
    <name type="scientific">Vanilla planifolia</name>
    <name type="common">Vanilla</name>
    <dbReference type="NCBI Taxonomy" id="51239"/>
    <lineage>
        <taxon>Eukaryota</taxon>
        <taxon>Viridiplantae</taxon>
        <taxon>Streptophyta</taxon>
        <taxon>Embryophyta</taxon>
        <taxon>Tracheophyta</taxon>
        <taxon>Spermatophyta</taxon>
        <taxon>Magnoliopsida</taxon>
        <taxon>Liliopsida</taxon>
        <taxon>Asparagales</taxon>
        <taxon>Orchidaceae</taxon>
        <taxon>Vanilloideae</taxon>
        <taxon>Vanilleae</taxon>
        <taxon>Vanilla</taxon>
    </lineage>
</organism>
<dbReference type="GO" id="GO:0042545">
    <property type="term" value="P:cell wall modification"/>
    <property type="evidence" value="ECO:0007669"/>
    <property type="project" value="UniProtKB-UniRule"/>
</dbReference>
<dbReference type="Proteomes" id="UP000639772">
    <property type="component" value="Unassembled WGS sequence"/>
</dbReference>
<evidence type="ECO:0000256" key="11">
    <source>
        <dbReference type="PROSITE-ProRule" id="PRU10040"/>
    </source>
</evidence>
<dbReference type="SUPFAM" id="SSF51126">
    <property type="entry name" value="Pectin lyase-like"/>
    <property type="match status" value="1"/>
</dbReference>
<evidence type="ECO:0000256" key="4">
    <source>
        <dbReference type="ARBA" id="ARBA00013229"/>
    </source>
</evidence>
<evidence type="ECO:0000256" key="6">
    <source>
        <dbReference type="ARBA" id="ARBA00023085"/>
    </source>
</evidence>
<gene>
    <name evidence="15" type="ORF">HPP92_009218</name>
</gene>
<keyword evidence="13" id="KW-1133">Transmembrane helix</keyword>
<evidence type="ECO:0000256" key="8">
    <source>
        <dbReference type="ARBA" id="ARBA00023180"/>
    </source>
</evidence>
<protein>
    <recommendedName>
        <fullName evidence="4 12">Pectinesterase</fullName>
        <ecNumber evidence="4 12">3.1.1.11</ecNumber>
    </recommendedName>
</protein>
<evidence type="ECO:0000313" key="15">
    <source>
        <dbReference type="EMBL" id="KAG0487123.1"/>
    </source>
</evidence>
<evidence type="ECO:0000256" key="2">
    <source>
        <dbReference type="ARBA" id="ARBA00006027"/>
    </source>
</evidence>
<comment type="function">
    <text evidence="10">Acts in the modification of cell walls via demethylesterification of cell wall pectin.</text>
</comment>
<comment type="similarity">
    <text evidence="2">In the N-terminal section; belongs to the PMEI family.</text>
</comment>
<evidence type="ECO:0000256" key="5">
    <source>
        <dbReference type="ARBA" id="ARBA00022801"/>
    </source>
</evidence>
<accession>A0A835RB37</accession>
<dbReference type="PROSITE" id="PS00503">
    <property type="entry name" value="PECTINESTERASE_2"/>
    <property type="match status" value="1"/>
</dbReference>
<comment type="similarity">
    <text evidence="3">In the C-terminal section; belongs to the pectinesterase family.</text>
</comment>
<dbReference type="GO" id="GO:0004857">
    <property type="term" value="F:enzyme inhibitor activity"/>
    <property type="evidence" value="ECO:0007669"/>
    <property type="project" value="InterPro"/>
</dbReference>
<keyword evidence="5 12" id="KW-0378">Hydrolase</keyword>
<comment type="caution">
    <text evidence="15">The sequence shown here is derived from an EMBL/GenBank/DDBJ whole genome shotgun (WGS) entry which is preliminary data.</text>
</comment>
<feature type="active site" evidence="11">
    <location>
        <position position="426"/>
    </location>
</feature>
<dbReference type="EC" id="3.1.1.11" evidence="4 12"/>
<dbReference type="Pfam" id="PF01095">
    <property type="entry name" value="Pectinesterase"/>
    <property type="match status" value="1"/>
</dbReference>
<sequence length="593" mass="65822">MASFQQFGEVSDRRRADLDLRRRRKIRIGGTAAAIVLLLAVAGTACTLYSPDKEAATQNRASTGGKAVDTLRTTSKSVEALCDSTDYKQTCVSSLNRVVKTNTKDPKDLIQAAVSVVLEEMNTALNRTRLLADKDPKVRGAFEDCLQLLDDSKDEIKRSLDSIMANGLDKLPQKSREIRAWLSSVMSYQQTCIDGFPEGETKSKLQKLLNTAKELTSNSLAIIGDLSSFLESLDVPGFSGPSRKLLDTEVNAEGFPSWLPEENRRVLKQVSIKLKPNVVVAKDGSGDFRTISEALAKIPTKREGRYVIYVKAGVYDETVNVTKKMVDVTMYGDGSTKTIVTGNKNFVDGVRTFLTATFAVTGDNFMGINMGIRNTAGAIKHQAVALRVQSDRSIFFNCRFEGYQDTLYAQAKRQFYRSCVISGTVDFIFGDSAAIFQNCLILIRRPLDNQQNIVLAHGRVDRHETTGFVLHKCRIAADGHLEPLQGKLRSYLGRPWKEYARHVIMETEISGAIHPDGYMPWEGDFGLKTLFYGEFNNTGPGAGFAGRVKWPGVKLLKKTTVQRYTVASFIQGNEWINSMTPSVTIPVRYGLYY</sequence>
<dbReference type="Gene3D" id="1.20.140.40">
    <property type="entry name" value="Invertase/pectin methylesterase inhibitor family protein"/>
    <property type="match status" value="1"/>
</dbReference>
<dbReference type="InterPro" id="IPR035513">
    <property type="entry name" value="Invertase/methylesterase_inhib"/>
</dbReference>
<evidence type="ECO:0000256" key="3">
    <source>
        <dbReference type="ARBA" id="ARBA00007786"/>
    </source>
</evidence>
<evidence type="ECO:0000256" key="13">
    <source>
        <dbReference type="SAM" id="Phobius"/>
    </source>
</evidence>
<dbReference type="GO" id="GO:0030599">
    <property type="term" value="F:pectinesterase activity"/>
    <property type="evidence" value="ECO:0007669"/>
    <property type="project" value="UniProtKB-UniRule"/>
</dbReference>
<comment type="pathway">
    <text evidence="1 12">Glycan metabolism; pectin degradation; 2-dehydro-3-deoxy-D-gluconate from pectin: step 1/5.</text>
</comment>
<dbReference type="CDD" id="cd15798">
    <property type="entry name" value="PMEI-like_3"/>
    <property type="match status" value="1"/>
</dbReference>
<feature type="domain" description="Pectinesterase inhibitor" evidence="14">
    <location>
        <begin position="73"/>
        <end position="222"/>
    </location>
</feature>
<evidence type="ECO:0000256" key="10">
    <source>
        <dbReference type="ARBA" id="ARBA00057335"/>
    </source>
</evidence>
<dbReference type="FunFam" id="2.160.20.10:FF:000001">
    <property type="entry name" value="Pectinesterase"/>
    <property type="match status" value="1"/>
</dbReference>
<dbReference type="UniPathway" id="UPA00545">
    <property type="reaction ID" value="UER00823"/>
</dbReference>
<dbReference type="FunFam" id="1.20.140.40:FF:000001">
    <property type="entry name" value="Pectinesterase"/>
    <property type="match status" value="1"/>
</dbReference>
<dbReference type="InterPro" id="IPR011050">
    <property type="entry name" value="Pectin_lyase_fold/virulence"/>
</dbReference>
<dbReference type="SUPFAM" id="SSF101148">
    <property type="entry name" value="Plant invertase/pectin methylesterase inhibitor"/>
    <property type="match status" value="1"/>
</dbReference>
<dbReference type="AlphaFoldDB" id="A0A835RB37"/>
<name>A0A835RB37_VANPL</name>
<dbReference type="InterPro" id="IPR012334">
    <property type="entry name" value="Pectin_lyas_fold"/>
</dbReference>
<evidence type="ECO:0000256" key="9">
    <source>
        <dbReference type="ARBA" id="ARBA00047928"/>
    </source>
</evidence>
<evidence type="ECO:0000256" key="1">
    <source>
        <dbReference type="ARBA" id="ARBA00005184"/>
    </source>
</evidence>
<proteinExistence type="inferred from homology"/>
<dbReference type="NCBIfam" id="TIGR01614">
    <property type="entry name" value="PME_inhib"/>
    <property type="match status" value="1"/>
</dbReference>
<dbReference type="EMBL" id="JADCNM010000004">
    <property type="protein sequence ID" value="KAG0487123.1"/>
    <property type="molecule type" value="Genomic_DNA"/>
</dbReference>
<feature type="transmembrane region" description="Helical" evidence="13">
    <location>
        <begin position="28"/>
        <end position="50"/>
    </location>
</feature>
<dbReference type="OrthoDB" id="2019149at2759"/>
<dbReference type="Gene3D" id="2.160.20.10">
    <property type="entry name" value="Single-stranded right-handed beta-helix, Pectin lyase-like"/>
    <property type="match status" value="1"/>
</dbReference>
<keyword evidence="13" id="KW-0472">Membrane</keyword>
<evidence type="ECO:0000259" key="14">
    <source>
        <dbReference type="SMART" id="SM00856"/>
    </source>
</evidence>
<dbReference type="InterPro" id="IPR033131">
    <property type="entry name" value="Pectinesterase_Asp_AS"/>
</dbReference>
<keyword evidence="6 12" id="KW-0063">Aspartyl esterase</keyword>
<keyword evidence="8" id="KW-0325">Glycoprotein</keyword>
<keyword evidence="7" id="KW-1015">Disulfide bond</keyword>
<comment type="catalytic activity">
    <reaction evidence="9 12">
        <text>[(1-&gt;4)-alpha-D-galacturonosyl methyl ester](n) + n H2O = [(1-&gt;4)-alpha-D-galacturonosyl](n) + n methanol + n H(+)</text>
        <dbReference type="Rhea" id="RHEA:22380"/>
        <dbReference type="Rhea" id="RHEA-COMP:14570"/>
        <dbReference type="Rhea" id="RHEA-COMP:14573"/>
        <dbReference type="ChEBI" id="CHEBI:15377"/>
        <dbReference type="ChEBI" id="CHEBI:15378"/>
        <dbReference type="ChEBI" id="CHEBI:17790"/>
        <dbReference type="ChEBI" id="CHEBI:140522"/>
        <dbReference type="ChEBI" id="CHEBI:140523"/>
        <dbReference type="EC" id="3.1.1.11"/>
    </reaction>
</comment>
<dbReference type="PANTHER" id="PTHR31707">
    <property type="entry name" value="PECTINESTERASE"/>
    <property type="match status" value="1"/>
</dbReference>